<accession>A0A2A7ABE7</accession>
<keyword evidence="12" id="KW-1133">Transmembrane helix</keyword>
<evidence type="ECO:0000256" key="3">
    <source>
        <dbReference type="ARBA" id="ARBA00012438"/>
    </source>
</evidence>
<keyword evidence="12" id="KW-0472">Membrane</keyword>
<dbReference type="SMART" id="SM00387">
    <property type="entry name" value="HATPase_c"/>
    <property type="match status" value="1"/>
</dbReference>
<keyword evidence="11" id="KW-0175">Coiled coil</keyword>
<comment type="caution">
    <text evidence="16">The sequence shown here is derived from an EMBL/GenBank/DDBJ whole genome shotgun (WGS) entry which is preliminary data.</text>
</comment>
<dbReference type="InterPro" id="IPR036097">
    <property type="entry name" value="HisK_dim/P_sf"/>
</dbReference>
<evidence type="ECO:0000256" key="12">
    <source>
        <dbReference type="SAM" id="Phobius"/>
    </source>
</evidence>
<evidence type="ECO:0000256" key="11">
    <source>
        <dbReference type="SAM" id="Coils"/>
    </source>
</evidence>
<dbReference type="InterPro" id="IPR003661">
    <property type="entry name" value="HisK_dim/P_dom"/>
</dbReference>
<dbReference type="SUPFAM" id="SSF47384">
    <property type="entry name" value="Homodimeric domain of signal transducing histidine kinase"/>
    <property type="match status" value="1"/>
</dbReference>
<proteinExistence type="inferred from homology"/>
<dbReference type="PANTHER" id="PTHR45339">
    <property type="entry name" value="HYBRID SIGNAL TRANSDUCTION HISTIDINE KINASE J"/>
    <property type="match status" value="1"/>
</dbReference>
<evidence type="ECO:0000256" key="1">
    <source>
        <dbReference type="ARBA" id="ARBA00000085"/>
    </source>
</evidence>
<dbReference type="AlphaFoldDB" id="A0A2A7ABE7"/>
<evidence type="ECO:0000313" key="16">
    <source>
        <dbReference type="EMBL" id="PDX76258.1"/>
    </source>
</evidence>
<dbReference type="PROSITE" id="PS50110">
    <property type="entry name" value="RESPONSE_REGULATORY"/>
    <property type="match status" value="2"/>
</dbReference>
<evidence type="ECO:0000259" key="15">
    <source>
        <dbReference type="PROSITE" id="PS50110"/>
    </source>
</evidence>
<dbReference type="SUPFAM" id="SSF53850">
    <property type="entry name" value="Periplasmic binding protein-like II"/>
    <property type="match status" value="2"/>
</dbReference>
<dbReference type="PANTHER" id="PTHR45339:SF5">
    <property type="entry name" value="HISTIDINE KINASE"/>
    <property type="match status" value="1"/>
</dbReference>
<keyword evidence="12" id="KW-0812">Transmembrane</keyword>
<feature type="modified residue" description="4-aspartylphosphate" evidence="10">
    <location>
        <position position="875"/>
    </location>
</feature>
<evidence type="ECO:0000256" key="5">
    <source>
        <dbReference type="ARBA" id="ARBA00022553"/>
    </source>
</evidence>
<evidence type="ECO:0000256" key="2">
    <source>
        <dbReference type="ARBA" id="ARBA00006402"/>
    </source>
</evidence>
<dbReference type="RefSeq" id="WP_097785071.1">
    <property type="nucleotide sequence ID" value="NZ_NMTW01000020.1"/>
</dbReference>
<gene>
    <name evidence="16" type="ORF">CGS56_04320</name>
</gene>
<dbReference type="CDD" id="cd00156">
    <property type="entry name" value="REC"/>
    <property type="match status" value="1"/>
</dbReference>
<dbReference type="InterPro" id="IPR001789">
    <property type="entry name" value="Sig_transdc_resp-reg_receiver"/>
</dbReference>
<dbReference type="Gene3D" id="3.40.190.10">
    <property type="entry name" value="Periplasmic binding protein-like II"/>
    <property type="match status" value="4"/>
</dbReference>
<evidence type="ECO:0000313" key="17">
    <source>
        <dbReference type="Proteomes" id="UP000220157"/>
    </source>
</evidence>
<name>A0A2A7ABE7_9FIRM</name>
<dbReference type="SUPFAM" id="SSF52172">
    <property type="entry name" value="CheY-like"/>
    <property type="match status" value="2"/>
</dbReference>
<feature type="domain" description="Response regulatory" evidence="15">
    <location>
        <begin position="821"/>
        <end position="940"/>
    </location>
</feature>
<feature type="chain" id="PRO_5038775672" description="Circadian input-output histidine kinase CikA" evidence="13">
    <location>
        <begin position="37"/>
        <end position="1084"/>
    </location>
</feature>
<evidence type="ECO:0000259" key="14">
    <source>
        <dbReference type="PROSITE" id="PS50109"/>
    </source>
</evidence>
<keyword evidence="13" id="KW-0732">Signal</keyword>
<dbReference type="EC" id="2.7.13.3" evidence="3"/>
<keyword evidence="6 16" id="KW-0418">Kinase</keyword>
<evidence type="ECO:0000256" key="4">
    <source>
        <dbReference type="ARBA" id="ARBA00018672"/>
    </source>
</evidence>
<dbReference type="Pfam" id="PF02518">
    <property type="entry name" value="HATPase_c"/>
    <property type="match status" value="1"/>
</dbReference>
<evidence type="ECO:0000256" key="6">
    <source>
        <dbReference type="ARBA" id="ARBA00022777"/>
    </source>
</evidence>
<dbReference type="InterPro" id="IPR003594">
    <property type="entry name" value="HATPase_dom"/>
</dbReference>
<dbReference type="Gene3D" id="3.40.50.2300">
    <property type="match status" value="2"/>
</dbReference>
<dbReference type="EMBL" id="NMTW01000020">
    <property type="protein sequence ID" value="PDX76258.1"/>
    <property type="molecule type" value="Genomic_DNA"/>
</dbReference>
<dbReference type="Pfam" id="PF00497">
    <property type="entry name" value="SBP_bac_3"/>
    <property type="match status" value="1"/>
</dbReference>
<dbReference type="Gene3D" id="3.30.565.10">
    <property type="entry name" value="Histidine kinase-like ATPase, C-terminal domain"/>
    <property type="match status" value="1"/>
</dbReference>
<dbReference type="SMART" id="SM00388">
    <property type="entry name" value="HisKA"/>
    <property type="match status" value="1"/>
</dbReference>
<dbReference type="CDD" id="cd16922">
    <property type="entry name" value="HATPase_EvgS-ArcB-TorS-like"/>
    <property type="match status" value="1"/>
</dbReference>
<dbReference type="CDD" id="cd00082">
    <property type="entry name" value="HisKA"/>
    <property type="match status" value="1"/>
</dbReference>
<dbReference type="InterPro" id="IPR005467">
    <property type="entry name" value="His_kinase_dom"/>
</dbReference>
<evidence type="ECO:0000256" key="7">
    <source>
        <dbReference type="ARBA" id="ARBA00023012"/>
    </source>
</evidence>
<comment type="catalytic activity">
    <reaction evidence="1">
        <text>ATP + protein L-histidine = ADP + protein N-phospho-L-histidine.</text>
        <dbReference type="EC" id="2.7.13.3"/>
    </reaction>
</comment>
<keyword evidence="6 16" id="KW-0808">Transferase</keyword>
<protein>
    <recommendedName>
        <fullName evidence="9">Circadian input-output histidine kinase CikA</fullName>
        <ecNumber evidence="3">2.7.13.3</ecNumber>
    </recommendedName>
    <alternativeName>
        <fullName evidence="4">Stage 0 sporulation protein A homolog</fullName>
    </alternativeName>
</protein>
<evidence type="ECO:0000256" key="13">
    <source>
        <dbReference type="SAM" id="SignalP"/>
    </source>
</evidence>
<keyword evidence="5 10" id="KW-0597">Phosphoprotein</keyword>
<dbReference type="CDD" id="cd17546">
    <property type="entry name" value="REC_hyHK_CKI1_RcsC-like"/>
    <property type="match status" value="1"/>
</dbReference>
<dbReference type="InterPro" id="IPR011006">
    <property type="entry name" value="CheY-like_superfamily"/>
</dbReference>
<dbReference type="Proteomes" id="UP000220157">
    <property type="component" value="Unassembled WGS sequence"/>
</dbReference>
<evidence type="ECO:0000256" key="9">
    <source>
        <dbReference type="ARBA" id="ARBA00074306"/>
    </source>
</evidence>
<dbReference type="FunFam" id="3.30.565.10:FF:000010">
    <property type="entry name" value="Sensor histidine kinase RcsC"/>
    <property type="match status" value="1"/>
</dbReference>
<evidence type="ECO:0000256" key="8">
    <source>
        <dbReference type="ARBA" id="ARBA00024867"/>
    </source>
</evidence>
<feature type="modified residue" description="4-aspartylphosphate" evidence="10">
    <location>
        <position position="1015"/>
    </location>
</feature>
<evidence type="ECO:0000256" key="10">
    <source>
        <dbReference type="PROSITE-ProRule" id="PRU00169"/>
    </source>
</evidence>
<dbReference type="PRINTS" id="PR00344">
    <property type="entry name" value="BCTRLSENSOR"/>
</dbReference>
<dbReference type="Pfam" id="PF00512">
    <property type="entry name" value="HisKA"/>
    <property type="match status" value="1"/>
</dbReference>
<feature type="signal peptide" evidence="13">
    <location>
        <begin position="1"/>
        <end position="36"/>
    </location>
</feature>
<sequence>MKNSGMSETMQTLTRKSACVMLSLLLLLSAVLPVKAAAETASAKVVRVGSFEDTFNYVNEKGARKGYGYELLETLSGYTGWQFEYVTCDWSDCFEKLKNGEIDIIGSISYTEDRTQEMLFSDEPMGVEKYYLYADLSRADISASDFKTLNGKKIGVLMGTEPEVMLAEWEEKYGLKTEHVNISNNEDVKQKLANHEIDCFVSLEESFWAERGISTITRVGESGIYYAINKNRPDIKEELDDAMRALDEAVPFYTADLYKRYFSMDYTPILTGEEKAWLRKHGAIRMGFLASDSGVSTFDPATGEFTGVITDYIQFAADCLGNQELEFQLVGYDSKEAELDALKSGEIDMIFHCDQNPNLAEEYHFACTNTTWTSNLMAVTNKQHFNENNVNRIAVPQNKLSLKKYLAFYYPQWEIVDCDTQEDAARLVKDGQADCFVTGISSENKYSKKYSFYSVPLVNPVRSCFAVNSGNRSLLSILNKTIKAMPVNMLAGALAMYKSSARKVTLSDFIKDNFFKVMLISSIAVAVVLLTILMLLQKARKAEAAARKAASDTQELNAKLQVAVEKAESANRAKSTFLSNMSHDIRTPMNAIIGFTTLALSNIDDTDRVKDYLGKTLASSNHLLSLINDVLDMSRIESGKIHLEEVEVNLSDVLHDLKTIVSGQIYAKQLELYMDAMDVTDEDVYCDKTRLNQILLNLLSNAIKFTPAGGTVSVRVRQLAGKVRGCGQYEFRIKDNGIGMSQEFAQKIFEPFERERTSTVSGIQGTGLGMAITKNIVDMMGGTIEVQTAQGKGTEFTVCVPMRAQTEQRPVEKITELEGLKALVVDDDFNTCDSVTKMLVKVGMRAEWTLSGKEAVLRARQSIEMSDVYHAYIIDWRLPDMNGIEVTRQIRSLHDDTPIIILTAYDWSDIEVEAKAAGVTAFCAKPMFMSDLRETLMSALGQKPADAVQRLLPEKNADFKGKHILLVEDNELNREIAQEILREYGFLVDSAENGAVAVEKVSTAAPGSYDLVLMDVQMPIMDGYTATRKIRALDDPARAKLPILAMTANAFDEDRRNALESGMNGFLSKPIVIDDLVQELRKIL</sequence>
<dbReference type="PROSITE" id="PS50109">
    <property type="entry name" value="HIS_KIN"/>
    <property type="match status" value="1"/>
</dbReference>
<organism evidence="16 17">
    <name type="scientific">Faecalibacterium prausnitzii</name>
    <dbReference type="NCBI Taxonomy" id="853"/>
    <lineage>
        <taxon>Bacteria</taxon>
        <taxon>Bacillati</taxon>
        <taxon>Bacillota</taxon>
        <taxon>Clostridia</taxon>
        <taxon>Eubacteriales</taxon>
        <taxon>Oscillospiraceae</taxon>
        <taxon>Faecalibacterium</taxon>
    </lineage>
</organism>
<dbReference type="SMART" id="SM00448">
    <property type="entry name" value="REC"/>
    <property type="match status" value="2"/>
</dbReference>
<keyword evidence="7" id="KW-0902">Two-component regulatory system</keyword>
<feature type="domain" description="Response regulatory" evidence="15">
    <location>
        <begin position="963"/>
        <end position="1084"/>
    </location>
</feature>
<dbReference type="SUPFAM" id="SSF55874">
    <property type="entry name" value="ATPase domain of HSP90 chaperone/DNA topoisomerase II/histidine kinase"/>
    <property type="match status" value="1"/>
</dbReference>
<reference evidence="16 17" key="1">
    <citation type="journal article" date="2017" name="Front. Microbiol.">
        <title>New Insights into the Diversity of the Genus Faecalibacterium.</title>
        <authorList>
            <person name="Benevides L."/>
            <person name="Burman S."/>
            <person name="Martin R."/>
            <person name="Robert V."/>
            <person name="Thomas M."/>
            <person name="Miquel S."/>
            <person name="Chain F."/>
            <person name="Sokol H."/>
            <person name="Bermudez-Humaran L.G."/>
            <person name="Morrison M."/>
            <person name="Langella P."/>
            <person name="Azevedo V.A."/>
            <person name="Chatel J.M."/>
            <person name="Soares S."/>
        </authorList>
    </citation>
    <scope>NUCLEOTIDE SEQUENCE [LARGE SCALE GENOMIC DNA]</scope>
    <source>
        <strain evidence="16 17">CNCM I 4573</strain>
    </source>
</reference>
<comment type="similarity">
    <text evidence="2">In the N-terminal section; belongs to the phytochrome family.</text>
</comment>
<feature type="transmembrane region" description="Helical" evidence="12">
    <location>
        <begin position="514"/>
        <end position="536"/>
    </location>
</feature>
<dbReference type="Pfam" id="PF00072">
    <property type="entry name" value="Response_reg"/>
    <property type="match status" value="2"/>
</dbReference>
<dbReference type="InterPro" id="IPR036890">
    <property type="entry name" value="HATPase_C_sf"/>
</dbReference>
<dbReference type="Gene3D" id="1.10.287.130">
    <property type="match status" value="1"/>
</dbReference>
<dbReference type="SMART" id="SM00062">
    <property type="entry name" value="PBPb"/>
    <property type="match status" value="2"/>
</dbReference>
<dbReference type="InterPro" id="IPR001638">
    <property type="entry name" value="Solute-binding_3/MltF_N"/>
</dbReference>
<dbReference type="GO" id="GO:0000155">
    <property type="term" value="F:phosphorelay sensor kinase activity"/>
    <property type="evidence" value="ECO:0007669"/>
    <property type="project" value="InterPro"/>
</dbReference>
<feature type="domain" description="Histidine kinase" evidence="14">
    <location>
        <begin position="580"/>
        <end position="804"/>
    </location>
</feature>
<comment type="function">
    <text evidence="8">May play the central regulatory role in sporulation. It may be an element of the effector pathway responsible for the activation of sporulation genes in response to nutritional stress. Spo0A may act in concert with spo0H (a sigma factor) to control the expression of some genes that are critical to the sporulation process.</text>
</comment>
<dbReference type="InterPro" id="IPR004358">
    <property type="entry name" value="Sig_transdc_His_kin-like_C"/>
</dbReference>
<feature type="coiled-coil region" evidence="11">
    <location>
        <begin position="539"/>
        <end position="573"/>
    </location>
</feature>